<sequence length="117" mass="12592">MRLVSKSGFFLIYLLSVVSSCTPEKEDCGCGGSTYRTLDNLPARYTGEGTFVVPDSAAGFLSLSACDVDPAWEVSRDVASWNYTLSGQIKRTCLGPNPELRLPSPGGPIQITSIKKK</sequence>
<organism evidence="1 2">
    <name type="scientific">Larkinella insperata</name>
    <dbReference type="NCBI Taxonomy" id="332158"/>
    <lineage>
        <taxon>Bacteria</taxon>
        <taxon>Pseudomonadati</taxon>
        <taxon>Bacteroidota</taxon>
        <taxon>Cytophagia</taxon>
        <taxon>Cytophagales</taxon>
        <taxon>Spirosomataceae</taxon>
        <taxon>Larkinella</taxon>
    </lineage>
</organism>
<comment type="caution">
    <text evidence="1">The sequence shown here is derived from an EMBL/GenBank/DDBJ whole genome shotgun (WGS) entry which is preliminary data.</text>
</comment>
<reference evidence="2" key="1">
    <citation type="journal article" date="2019" name="Int. J. Syst. Evol. Microbiol.">
        <title>The Global Catalogue of Microorganisms (GCM) 10K type strain sequencing project: providing services to taxonomists for standard genome sequencing and annotation.</title>
        <authorList>
            <consortium name="The Broad Institute Genomics Platform"/>
            <consortium name="The Broad Institute Genome Sequencing Center for Infectious Disease"/>
            <person name="Wu L."/>
            <person name="Ma J."/>
        </authorList>
    </citation>
    <scope>NUCLEOTIDE SEQUENCE [LARGE SCALE GENOMIC DNA]</scope>
    <source>
        <strain evidence="2">CCUG 55608</strain>
    </source>
</reference>
<dbReference type="PROSITE" id="PS51257">
    <property type="entry name" value="PROKAR_LIPOPROTEIN"/>
    <property type="match status" value="1"/>
</dbReference>
<accession>A0ABW3Q8K2</accession>
<keyword evidence="2" id="KW-1185">Reference proteome</keyword>
<dbReference type="Proteomes" id="UP001597116">
    <property type="component" value="Unassembled WGS sequence"/>
</dbReference>
<evidence type="ECO:0000313" key="2">
    <source>
        <dbReference type="Proteomes" id="UP001597116"/>
    </source>
</evidence>
<proteinExistence type="predicted"/>
<protein>
    <submittedName>
        <fullName evidence="1">Uncharacterized protein</fullName>
    </submittedName>
</protein>
<evidence type="ECO:0000313" key="1">
    <source>
        <dbReference type="EMBL" id="MFD1143687.1"/>
    </source>
</evidence>
<dbReference type="EMBL" id="JBHTLP010000018">
    <property type="protein sequence ID" value="MFD1143687.1"/>
    <property type="molecule type" value="Genomic_DNA"/>
</dbReference>
<dbReference type="RefSeq" id="WP_379884628.1">
    <property type="nucleotide sequence ID" value="NZ_JBHTLP010000018.1"/>
</dbReference>
<gene>
    <name evidence="1" type="ORF">ACFQ4C_21340</name>
</gene>
<name>A0ABW3Q8K2_9BACT</name>